<feature type="domain" description="DNA endonuclease activator Ctp1 C-terminal" evidence="5">
    <location>
        <begin position="783"/>
        <end position="821"/>
    </location>
</feature>
<feature type="compositionally biased region" description="Polar residues" evidence="4">
    <location>
        <begin position="488"/>
        <end position="502"/>
    </location>
</feature>
<reference evidence="6 7" key="1">
    <citation type="journal article" date="2021" name="Elife">
        <title>Chloroplast acquisition without the gene transfer in kleptoplastic sea slugs, Plakobranchus ocellatus.</title>
        <authorList>
            <person name="Maeda T."/>
            <person name="Takahashi S."/>
            <person name="Yoshida T."/>
            <person name="Shimamura S."/>
            <person name="Takaki Y."/>
            <person name="Nagai Y."/>
            <person name="Toyoda A."/>
            <person name="Suzuki Y."/>
            <person name="Arimoto A."/>
            <person name="Ishii H."/>
            <person name="Satoh N."/>
            <person name="Nishiyama T."/>
            <person name="Hasebe M."/>
            <person name="Maruyama T."/>
            <person name="Minagawa J."/>
            <person name="Obokata J."/>
            <person name="Shigenobu S."/>
        </authorList>
    </citation>
    <scope>NUCLEOTIDE SEQUENCE [LARGE SCALE GENOMIC DNA]</scope>
</reference>
<evidence type="ECO:0000313" key="7">
    <source>
        <dbReference type="Proteomes" id="UP000762676"/>
    </source>
</evidence>
<dbReference type="AlphaFoldDB" id="A0AAV4JR60"/>
<evidence type="ECO:0000256" key="2">
    <source>
        <dbReference type="ARBA" id="ARBA00022763"/>
    </source>
</evidence>
<keyword evidence="6" id="KW-0540">Nuclease</keyword>
<feature type="compositionally biased region" description="Basic and acidic residues" evidence="4">
    <location>
        <begin position="572"/>
        <end position="585"/>
    </location>
</feature>
<dbReference type="GO" id="GO:0004519">
    <property type="term" value="F:endonuclease activity"/>
    <property type="evidence" value="ECO:0007669"/>
    <property type="project" value="UniProtKB-KW"/>
</dbReference>
<feature type="region of interest" description="Disordered" evidence="4">
    <location>
        <begin position="156"/>
        <end position="175"/>
    </location>
</feature>
<organism evidence="6 7">
    <name type="scientific">Elysia marginata</name>
    <dbReference type="NCBI Taxonomy" id="1093978"/>
    <lineage>
        <taxon>Eukaryota</taxon>
        <taxon>Metazoa</taxon>
        <taxon>Spiralia</taxon>
        <taxon>Lophotrochozoa</taxon>
        <taxon>Mollusca</taxon>
        <taxon>Gastropoda</taxon>
        <taxon>Heterobranchia</taxon>
        <taxon>Euthyneura</taxon>
        <taxon>Panpulmonata</taxon>
        <taxon>Sacoglossa</taxon>
        <taxon>Placobranchoidea</taxon>
        <taxon>Plakobranchidae</taxon>
        <taxon>Elysia</taxon>
    </lineage>
</organism>
<dbReference type="PANTHER" id="PTHR15107">
    <property type="entry name" value="RETINOBLASTOMA BINDING PROTEIN 8"/>
    <property type="match status" value="1"/>
</dbReference>
<feature type="compositionally biased region" description="Basic and acidic residues" evidence="4">
    <location>
        <begin position="141"/>
        <end position="151"/>
    </location>
</feature>
<gene>
    <name evidence="6" type="ORF">ElyMa_001683400</name>
</gene>
<sequence length="839" mass="94145">MAPNSEGGGLTSALKQVYYIHKSIVADLTSKNQVLTEECKKLKSQAKHSTSSTGLCTSCHRLRRLNRSLQKALQARDANNDHTDKDSPSKTVKTRDKSHPRKRLSDDMIGQPSVGDDDGPRQEDSQKKRRPLHQENYVNLSRDEGDPNKSELLLLEKSRELDNTEGPNLTVLAPETEMVWPTSVVDRSNKASRLPGAQTTGDTSLELEGDEELPSQRVLIVPETLNLEDYVAKVRDDKEREELPAGDNDAESASSDEENMEPCSAVQPMAHHHRCQSEQEFDSFAHRGKGIDLQNKIRISDLNSTGGSEQHSTPADKSEEIQLKQKKFGKASNNHSVEQFQIGKAGINERITREAKSTKHSFQVDDESSFPSPALPQRKGNTSSSLFKVPNPSTPRLVLKSKPDTFNSKSTRKEKSKHSLARPERHDDNLRQSLKPVCPSTPGTSEPSILREHNAEQEENLSFHQSGKFPASMDETIAPNLLSRHQLDAQSVSFASPGPQDTLTEHDQDQSCKEMEHYKHGSTSKQLTELTFSSSTHYEHSKINSNKSPGNKKSLKLNKAETGSSLPRPRVTVREMVKERARQRESCQLQTPKSSREKEPGADVFDETSMKSKGDNLDLSDDSDLAAFSDQEEEETIAPSPQATLVYTLTSSRKLSHPVEEIDNDASHPILLDDDEDVVDVYVESDDDEDDEEMSTLKEDSHCTSKGAELGGVGKQEEGILPDPQQEPLEDLEFDFEDSFDRVPREVRQEVPHVEVVRKRSERDKLEGFSCKQCHEYYKNSGLSEEELKKKMKVCSRHKERYRPPATPEHFWTLGFPDTAEMLDRQSKDGMDVSHIQGE</sequence>
<dbReference type="GO" id="GO:0005634">
    <property type="term" value="C:nucleus"/>
    <property type="evidence" value="ECO:0007669"/>
    <property type="project" value="UniProtKB-SubCell"/>
</dbReference>
<feature type="compositionally biased region" description="Acidic residues" evidence="4">
    <location>
        <begin position="685"/>
        <end position="694"/>
    </location>
</feature>
<dbReference type="InterPro" id="IPR013882">
    <property type="entry name" value="Ctp1_C"/>
</dbReference>
<feature type="region of interest" description="Disordered" evidence="4">
    <location>
        <begin position="232"/>
        <end position="622"/>
    </location>
</feature>
<evidence type="ECO:0000259" key="5">
    <source>
        <dbReference type="Pfam" id="PF08573"/>
    </source>
</evidence>
<feature type="region of interest" description="Disordered" evidence="4">
    <location>
        <begin position="72"/>
        <end position="151"/>
    </location>
</feature>
<dbReference type="Pfam" id="PF08573">
    <property type="entry name" value="SAE2"/>
    <property type="match status" value="1"/>
</dbReference>
<keyword evidence="7" id="KW-1185">Reference proteome</keyword>
<feature type="compositionally biased region" description="Basic residues" evidence="4">
    <location>
        <begin position="410"/>
        <end position="420"/>
    </location>
</feature>
<feature type="compositionally biased region" description="Acidic residues" evidence="4">
    <location>
        <begin position="248"/>
        <end position="260"/>
    </location>
</feature>
<dbReference type="GO" id="GO:0003684">
    <property type="term" value="F:damaged DNA binding"/>
    <property type="evidence" value="ECO:0007669"/>
    <property type="project" value="TreeGrafter"/>
</dbReference>
<evidence type="ECO:0000256" key="3">
    <source>
        <dbReference type="ARBA" id="ARBA00023242"/>
    </source>
</evidence>
<feature type="compositionally biased region" description="Polar residues" evidence="4">
    <location>
        <begin position="301"/>
        <end position="313"/>
    </location>
</feature>
<feature type="compositionally biased region" description="Polar residues" evidence="4">
    <location>
        <begin position="521"/>
        <end position="536"/>
    </location>
</feature>
<feature type="compositionally biased region" description="Basic and acidic residues" evidence="4">
    <location>
        <begin position="314"/>
        <end position="323"/>
    </location>
</feature>
<feature type="compositionally biased region" description="Basic and acidic residues" evidence="4">
    <location>
        <begin position="232"/>
        <end position="243"/>
    </location>
</feature>
<feature type="region of interest" description="Disordered" evidence="4">
    <location>
        <begin position="685"/>
        <end position="727"/>
    </location>
</feature>
<comment type="subcellular location">
    <subcellularLocation>
        <location evidence="1">Nucleus</location>
    </subcellularLocation>
</comment>
<feature type="compositionally biased region" description="Basic and acidic residues" evidence="4">
    <location>
        <begin position="421"/>
        <end position="430"/>
    </location>
</feature>
<dbReference type="PANTHER" id="PTHR15107:SF0">
    <property type="entry name" value="DNA ENDONUCLEASE ACTIVATOR CTP1 C-TERMINAL DOMAIN-CONTAINING PROTEIN"/>
    <property type="match status" value="1"/>
</dbReference>
<name>A0AAV4JR60_9GAST</name>
<feature type="compositionally biased region" description="Basic and acidic residues" evidence="4">
    <location>
        <begin position="503"/>
        <end position="519"/>
    </location>
</feature>
<comment type="caution">
    <text evidence="6">The sequence shown here is derived from an EMBL/GenBank/DDBJ whole genome shotgun (WGS) entry which is preliminary data.</text>
</comment>
<accession>A0AAV4JR60</accession>
<keyword evidence="6" id="KW-0378">Hydrolase</keyword>
<feature type="compositionally biased region" description="Basic and acidic residues" evidence="4">
    <location>
        <begin position="78"/>
        <end position="97"/>
    </location>
</feature>
<keyword evidence="2" id="KW-0227">DNA damage</keyword>
<evidence type="ECO:0000256" key="1">
    <source>
        <dbReference type="ARBA" id="ARBA00004123"/>
    </source>
</evidence>
<feature type="region of interest" description="Disordered" evidence="4">
    <location>
        <begin position="187"/>
        <end position="212"/>
    </location>
</feature>
<dbReference type="InterPro" id="IPR033316">
    <property type="entry name" value="RBBP8-like"/>
</dbReference>
<dbReference type="Proteomes" id="UP000762676">
    <property type="component" value="Unassembled WGS sequence"/>
</dbReference>
<protein>
    <submittedName>
        <fullName evidence="6">DNA endonuclease RBBP8-like</fullName>
    </submittedName>
</protein>
<dbReference type="GO" id="GO:0010792">
    <property type="term" value="P:DNA double-strand break processing involved in repair via single-strand annealing"/>
    <property type="evidence" value="ECO:0007669"/>
    <property type="project" value="TreeGrafter"/>
</dbReference>
<proteinExistence type="predicted"/>
<evidence type="ECO:0000313" key="6">
    <source>
        <dbReference type="EMBL" id="GFS25259.1"/>
    </source>
</evidence>
<evidence type="ECO:0000256" key="4">
    <source>
        <dbReference type="SAM" id="MobiDB-lite"/>
    </source>
</evidence>
<keyword evidence="6" id="KW-0255">Endonuclease</keyword>
<keyword evidence="3" id="KW-0539">Nucleus</keyword>
<dbReference type="EMBL" id="BMAT01003427">
    <property type="protein sequence ID" value="GFS25259.1"/>
    <property type="molecule type" value="Genomic_DNA"/>
</dbReference>